<evidence type="ECO:0000313" key="8">
    <source>
        <dbReference type="Proteomes" id="UP000664081"/>
    </source>
</evidence>
<evidence type="ECO:0000256" key="1">
    <source>
        <dbReference type="ARBA" id="ARBA00006739"/>
    </source>
</evidence>
<evidence type="ECO:0000256" key="3">
    <source>
        <dbReference type="ARBA" id="ARBA00022679"/>
    </source>
</evidence>
<dbReference type="AlphaFoldDB" id="A0A291JLZ1"/>
<comment type="similarity">
    <text evidence="1">Belongs to the glycosyltransferase 2 family.</text>
</comment>
<dbReference type="GeneID" id="66777712"/>
<keyword evidence="3 6" id="KW-0808">Transferase</keyword>
<accession>A0A291JLZ1</accession>
<evidence type="ECO:0000313" key="5">
    <source>
        <dbReference type="EMBL" id="MBO1226623.1"/>
    </source>
</evidence>
<dbReference type="RefSeq" id="WP_096810793.1">
    <property type="nucleotide sequence ID" value="NZ_CP017459.1"/>
</dbReference>
<dbReference type="OrthoDB" id="396512at2"/>
<reference evidence="6 7" key="1">
    <citation type="journal article" date="2016" name="Front. Microbiol.">
        <title>Comprehensive Phylogenetic Analysis of Bovine Non-aureus Staphylococci Species Based on Whole-Genome Sequencing.</title>
        <authorList>
            <person name="Naushad S."/>
            <person name="Barkema H.W."/>
            <person name="Luby C."/>
            <person name="Condas L.A."/>
            <person name="Nobrega D.B."/>
            <person name="Carson D.A."/>
            <person name="De Buck J."/>
        </authorList>
    </citation>
    <scope>NUCLEOTIDE SEQUENCE [LARGE SCALE GENOMIC DNA]</scope>
    <source>
        <strain evidence="6 7">SNUC 4337</strain>
    </source>
</reference>
<name>A0A291JLZ1_9STAP</name>
<evidence type="ECO:0000313" key="6">
    <source>
        <dbReference type="EMBL" id="PTK59240.1"/>
    </source>
</evidence>
<dbReference type="KEGG" id="snl:BJD96_11670"/>
<comment type="caution">
    <text evidence="6">The sequence shown here is derived from an EMBL/GenBank/DDBJ whole genome shotgun (WGS) entry which is preliminary data.</text>
</comment>
<evidence type="ECO:0000256" key="2">
    <source>
        <dbReference type="ARBA" id="ARBA00022676"/>
    </source>
</evidence>
<reference evidence="6" key="2">
    <citation type="submission" date="2018-03" db="EMBL/GenBank/DDBJ databases">
        <authorList>
            <person name="Keele B.F."/>
        </authorList>
    </citation>
    <scope>NUCLEOTIDE SEQUENCE</scope>
    <source>
        <strain evidence="6">SNUC 4337</strain>
    </source>
</reference>
<evidence type="ECO:0000313" key="7">
    <source>
        <dbReference type="Proteomes" id="UP000240400"/>
    </source>
</evidence>
<dbReference type="EMBL" id="PZHR01000026">
    <property type="protein sequence ID" value="PTK59240.1"/>
    <property type="molecule type" value="Genomic_DNA"/>
</dbReference>
<dbReference type="Pfam" id="PF00535">
    <property type="entry name" value="Glycos_transf_2"/>
    <property type="match status" value="1"/>
</dbReference>
<feature type="domain" description="Glycosyltransferase 2-like" evidence="4">
    <location>
        <begin position="4"/>
        <end position="131"/>
    </location>
</feature>
<reference evidence="5 8" key="3">
    <citation type="submission" date="2021-03" db="EMBL/GenBank/DDBJ databases">
        <title>Staphylococci and Mammaliicocci in bats.</title>
        <authorList>
            <person name="Fountain K."/>
        </authorList>
    </citation>
    <scope>NUCLEOTIDE SEQUENCE [LARGE SCALE GENOMIC DNA]</scope>
    <source>
        <strain evidence="5 8">18_1_E_SW</strain>
    </source>
</reference>
<dbReference type="Proteomes" id="UP000664081">
    <property type="component" value="Unassembled WGS sequence"/>
</dbReference>
<dbReference type="InterPro" id="IPR029044">
    <property type="entry name" value="Nucleotide-diphossugar_trans"/>
</dbReference>
<keyword evidence="2" id="KW-0328">Glycosyltransferase</keyword>
<dbReference type="PANTHER" id="PTHR43630:SF1">
    <property type="entry name" value="POLY-BETA-1,6-N-ACETYL-D-GLUCOSAMINE SYNTHASE"/>
    <property type="match status" value="1"/>
</dbReference>
<dbReference type="Proteomes" id="UP000240400">
    <property type="component" value="Unassembled WGS sequence"/>
</dbReference>
<dbReference type="PANTHER" id="PTHR43630">
    <property type="entry name" value="POLY-BETA-1,6-N-ACETYL-D-GLUCOSAMINE SYNTHASE"/>
    <property type="match status" value="1"/>
</dbReference>
<dbReference type="EMBL" id="JAFNLT010000003">
    <property type="protein sequence ID" value="MBO1226623.1"/>
    <property type="molecule type" value="Genomic_DNA"/>
</dbReference>
<dbReference type="CDD" id="cd00761">
    <property type="entry name" value="Glyco_tranf_GTA_type"/>
    <property type="match status" value="1"/>
</dbReference>
<keyword evidence="8" id="KW-1185">Reference proteome</keyword>
<protein>
    <submittedName>
        <fullName evidence="6">Glycosyltransferase family 2 protein</fullName>
    </submittedName>
</protein>
<dbReference type="SUPFAM" id="SSF53448">
    <property type="entry name" value="Nucleotide-diphospho-sugar transferases"/>
    <property type="match status" value="1"/>
</dbReference>
<sequence length="352" mass="41018">MKLSIIIPVYNAANTIQRAISSIDTKQDYEIICINDGSTDESQQILEQLQKSSKNIYIINQNNQGAAMSRNNALTHVSGDAFIFLDADDEFLPNSIDAMADYYQQDEHVDIVLGQIGRLNKGEWKGVYTHKPIQKFDKVNLAQCPEMMQSIGPGGKLFSAKFKDLQFDADVVFCEEHTFMIKAYKKARDIQLLPFIVYGYHEEKGSVTDQRAGRFVSYMSDAIKVRNRVMNTLLLREERIYYSYRMDELIVSYLLQAYLEHNKKLTHQLLDIVTSYMKSMQNTDYSGEAMFRIIKVVEQANKYWDKTLYKKWQETLLSVGIGRPNYYRFKFETIPKRFKFRGKLKLKQILKK</sequence>
<organism evidence="6 7">
    <name type="scientific">Staphylococcus nepalensis</name>
    <dbReference type="NCBI Taxonomy" id="214473"/>
    <lineage>
        <taxon>Bacteria</taxon>
        <taxon>Bacillati</taxon>
        <taxon>Bacillota</taxon>
        <taxon>Bacilli</taxon>
        <taxon>Bacillales</taxon>
        <taxon>Staphylococcaceae</taxon>
        <taxon>Staphylococcus</taxon>
    </lineage>
</organism>
<dbReference type="InterPro" id="IPR001173">
    <property type="entry name" value="Glyco_trans_2-like"/>
</dbReference>
<evidence type="ECO:0000259" key="4">
    <source>
        <dbReference type="Pfam" id="PF00535"/>
    </source>
</evidence>
<dbReference type="GO" id="GO:0016757">
    <property type="term" value="F:glycosyltransferase activity"/>
    <property type="evidence" value="ECO:0007669"/>
    <property type="project" value="UniProtKB-KW"/>
</dbReference>
<gene>
    <name evidence="6" type="ORF">BUZ61_06560</name>
    <name evidence="5" type="ORF">J3T88_04695</name>
</gene>
<dbReference type="Gene3D" id="3.90.550.10">
    <property type="entry name" value="Spore Coat Polysaccharide Biosynthesis Protein SpsA, Chain A"/>
    <property type="match status" value="1"/>
</dbReference>
<proteinExistence type="inferred from homology"/>